<reference evidence="2" key="1">
    <citation type="submission" date="2017-02" db="UniProtKB">
        <authorList>
            <consortium name="WormBaseParasite"/>
        </authorList>
    </citation>
    <scope>IDENTIFICATION</scope>
</reference>
<proteinExistence type="predicted"/>
<accession>A0A0N4ZBM6</accession>
<dbReference type="AlphaFoldDB" id="A0A0N4ZBM6"/>
<evidence type="ECO:0000313" key="1">
    <source>
        <dbReference type="Proteomes" id="UP000038045"/>
    </source>
</evidence>
<keyword evidence="1" id="KW-1185">Reference proteome</keyword>
<sequence>MAAQPENTLSIKEIFQEYLNKTFFKRGYFKDFSRRSTIKQKKEFIKKLAIDLKRFDERNLLTDDTYIILFNVLKPHFGKVTNIMDMDDNMVTFDNRTSIANVIFKLSINLPAAREEIYGSTMISAFLNYKSGSRIDNIIYEEGLAEFLNLTIGKVQLTTGIHKDPLRFINSYSNILSLLANDKNLIEKNNVVPYTIDELLLYKIKNMLTSYTGVIKNVFKNIKDINLRKDVNYYKTLWDVLTQCNNDLYLIADHILKAGKHFIDLDDCLFTIFKNHLDILINLFDNYEILNDYDGYLYVIDQGLSLTKFLRRFVISNLTEKNIDKSKFEKYLTKKLILIDGIYIFFGAHVGLPKEYVDPLIDWIQSSGLVEPVDYNVHKTIKNYVTTLHEERVSGNRIVSKVRDLIMCL</sequence>
<organism evidence="1 2">
    <name type="scientific">Parastrongyloides trichosuri</name>
    <name type="common">Possum-specific nematode worm</name>
    <dbReference type="NCBI Taxonomy" id="131310"/>
    <lineage>
        <taxon>Eukaryota</taxon>
        <taxon>Metazoa</taxon>
        <taxon>Ecdysozoa</taxon>
        <taxon>Nematoda</taxon>
        <taxon>Chromadorea</taxon>
        <taxon>Rhabditida</taxon>
        <taxon>Tylenchina</taxon>
        <taxon>Panagrolaimomorpha</taxon>
        <taxon>Strongyloidoidea</taxon>
        <taxon>Strongyloididae</taxon>
        <taxon>Parastrongyloides</taxon>
    </lineage>
</organism>
<protein>
    <submittedName>
        <fullName evidence="2">RAP domain-containing protein</fullName>
    </submittedName>
</protein>
<dbReference type="WBParaSite" id="PTRK_0000493700.1">
    <property type="protein sequence ID" value="PTRK_0000493700.1"/>
    <property type="gene ID" value="PTRK_0000493700"/>
</dbReference>
<name>A0A0N4ZBM6_PARTI</name>
<dbReference type="Proteomes" id="UP000038045">
    <property type="component" value="Unplaced"/>
</dbReference>
<evidence type="ECO:0000313" key="2">
    <source>
        <dbReference type="WBParaSite" id="PTRK_0000493700.1"/>
    </source>
</evidence>